<dbReference type="PANTHER" id="PTHR11236:SF50">
    <property type="entry name" value="AMINODEOXYCHORISMATE SYNTHASE COMPONENT 1"/>
    <property type="match status" value="1"/>
</dbReference>
<evidence type="ECO:0000259" key="1">
    <source>
        <dbReference type="Pfam" id="PF00425"/>
    </source>
</evidence>
<name>A0ABS1GGD6_9AQUI</name>
<feature type="domain" description="Chorismate-utilising enzyme C-terminal" evidence="1">
    <location>
        <begin position="121"/>
        <end position="374"/>
    </location>
</feature>
<dbReference type="EMBL" id="JAACYA010000001">
    <property type="protein sequence ID" value="MBK3331896.1"/>
    <property type="molecule type" value="Genomic_DNA"/>
</dbReference>
<organism evidence="2 3">
    <name type="scientific">Persephonella atlantica</name>
    <dbReference type="NCBI Taxonomy" id="2699429"/>
    <lineage>
        <taxon>Bacteria</taxon>
        <taxon>Pseudomonadati</taxon>
        <taxon>Aquificota</taxon>
        <taxon>Aquificia</taxon>
        <taxon>Aquificales</taxon>
        <taxon>Hydrogenothermaceae</taxon>
        <taxon>Persephonella</taxon>
    </lineage>
</organism>
<keyword evidence="3" id="KW-1185">Reference proteome</keyword>
<comment type="caution">
    <text evidence="2">The sequence shown here is derived from an EMBL/GenBank/DDBJ whole genome shotgun (WGS) entry which is preliminary data.</text>
</comment>
<dbReference type="PANTHER" id="PTHR11236">
    <property type="entry name" value="AMINOBENZOATE/ANTHRANILATE SYNTHASE"/>
    <property type="match status" value="1"/>
</dbReference>
<dbReference type="InterPro" id="IPR019999">
    <property type="entry name" value="Anth_synth_I-like"/>
</dbReference>
<dbReference type="SUPFAM" id="SSF56322">
    <property type="entry name" value="ADC synthase"/>
    <property type="match status" value="1"/>
</dbReference>
<protein>
    <submittedName>
        <fullName evidence="2">Anthranilate synthase component I family protein</fullName>
    </submittedName>
</protein>
<dbReference type="RefSeq" id="WP_200673297.1">
    <property type="nucleotide sequence ID" value="NZ_JAACYA010000001.1"/>
</dbReference>
<proteinExistence type="predicted"/>
<dbReference type="Gene3D" id="3.60.120.10">
    <property type="entry name" value="Anthranilate synthase"/>
    <property type="match status" value="1"/>
</dbReference>
<dbReference type="Pfam" id="PF00425">
    <property type="entry name" value="Chorismate_bind"/>
    <property type="match status" value="1"/>
</dbReference>
<reference evidence="2 3" key="1">
    <citation type="journal article" date="2021" name="Syst. Appl. Microbiol.">
        <title>Persephonella atlantica sp. nov.: How to adapt to physico-chemical gradients in high temperature hydrothermal habitats.</title>
        <authorList>
            <person name="Francois D.X."/>
            <person name="Godfroy A."/>
            <person name="Mathien C."/>
            <person name="Aube J."/>
            <person name="Cathalot C."/>
            <person name="Lesongeur F."/>
            <person name="L'Haridon S."/>
            <person name="Philippon X."/>
            <person name="Roussel E.G."/>
        </authorList>
    </citation>
    <scope>NUCLEOTIDE SEQUENCE [LARGE SCALE GENOMIC DNA]</scope>
    <source>
        <strain evidence="2 3">MO1340</strain>
    </source>
</reference>
<gene>
    <name evidence="2" type="ORF">GWK41_02290</name>
</gene>
<dbReference type="Proteomes" id="UP000772812">
    <property type="component" value="Unassembled WGS sequence"/>
</dbReference>
<dbReference type="InterPro" id="IPR005801">
    <property type="entry name" value="ADC_synthase"/>
</dbReference>
<dbReference type="InterPro" id="IPR015890">
    <property type="entry name" value="Chorismate_C"/>
</dbReference>
<evidence type="ECO:0000313" key="2">
    <source>
        <dbReference type="EMBL" id="MBK3331896.1"/>
    </source>
</evidence>
<evidence type="ECO:0000313" key="3">
    <source>
        <dbReference type="Proteomes" id="UP000772812"/>
    </source>
</evidence>
<dbReference type="PRINTS" id="PR00095">
    <property type="entry name" value="ANTSNTHASEI"/>
</dbReference>
<sequence>MEIKFFSQNDSWRLGEEQVVFRKPAGAAVFRNGMLYINGKSIKTDHPFIIIEKYIRKNHLYAAGFISYDYKKYIYRETVRKKSDLNIPHIFFAFFRGFNTGFRTGKRVKSSVKNLHIPVQKEDFVNMVKRAHRYIEQGEIYQINLSHRIQLEGFFDVDSIFLDLIDFQPAPYIMSIKTPYFSVVSGSMELFLEKKGRKITSVPIKGTRPTGKTEEETEKLKRELLSSEKERAENLMITDLMRNDIGKISERGSVTVENLFNVKSYRSVLQMGSTVSGTLKKGISLQEIVHSTFPPGSVTGAPKKRAIEIIDMLEKHRRDIYCGATVLIKPDLDFVMSVAIRQSVFVKNRCYIYVGSGIVADSNPEKEYEETLIKAVANLKATGLQFDIL</sequence>
<accession>A0ABS1GGD6</accession>